<feature type="compositionally biased region" description="Basic and acidic residues" evidence="1">
    <location>
        <begin position="212"/>
        <end position="221"/>
    </location>
</feature>
<name>A0ABP0NYM2_9DINO</name>
<evidence type="ECO:0000256" key="1">
    <source>
        <dbReference type="SAM" id="MobiDB-lite"/>
    </source>
</evidence>
<organism evidence="3 4">
    <name type="scientific">Durusdinium trenchii</name>
    <dbReference type="NCBI Taxonomy" id="1381693"/>
    <lineage>
        <taxon>Eukaryota</taxon>
        <taxon>Sar</taxon>
        <taxon>Alveolata</taxon>
        <taxon>Dinophyceae</taxon>
        <taxon>Suessiales</taxon>
        <taxon>Symbiodiniaceae</taxon>
        <taxon>Durusdinium</taxon>
    </lineage>
</organism>
<dbReference type="InterPro" id="IPR011129">
    <property type="entry name" value="CSD"/>
</dbReference>
<evidence type="ECO:0000313" key="4">
    <source>
        <dbReference type="Proteomes" id="UP001642484"/>
    </source>
</evidence>
<dbReference type="InterPro" id="IPR012340">
    <property type="entry name" value="NA-bd_OB-fold"/>
</dbReference>
<protein>
    <recommendedName>
        <fullName evidence="2">CSD domain-containing protein</fullName>
    </recommendedName>
</protein>
<gene>
    <name evidence="3" type="ORF">CCMP2556_LOCUS33695</name>
</gene>
<sequence length="245" mass="28120">MLILLWRVKVSPRSSVDMPTMQALFAMPHVKALLAPGVMEGQRASYGAQHVPGLTDQRFEGQIVRYLPDKGYGFIRCQELRQSRYPDRDIFLHQKQLGNLKEGDAVSFGILLNRDGKPTATELAYLNGGGQQQQQQPQQYQQQYDQQYQQQYSQQYQQQPQQQQQYEQQYQQQYQQYPPQYQQQSQDHYGMQGMQAFGGQEQAAAWEPQEEEGTHEVEVPKDVVSQLEGGFEDRGIVPGAQQGTA</sequence>
<evidence type="ECO:0000313" key="3">
    <source>
        <dbReference type="EMBL" id="CAK9068601.1"/>
    </source>
</evidence>
<comment type="caution">
    <text evidence="3">The sequence shown here is derived from an EMBL/GenBank/DDBJ whole genome shotgun (WGS) entry which is preliminary data.</text>
</comment>
<reference evidence="3 4" key="1">
    <citation type="submission" date="2024-02" db="EMBL/GenBank/DDBJ databases">
        <authorList>
            <person name="Chen Y."/>
            <person name="Shah S."/>
            <person name="Dougan E. K."/>
            <person name="Thang M."/>
            <person name="Chan C."/>
        </authorList>
    </citation>
    <scope>NUCLEOTIDE SEQUENCE [LARGE SCALE GENOMIC DNA]</scope>
</reference>
<dbReference type="SMART" id="SM00357">
    <property type="entry name" value="CSP"/>
    <property type="match status" value="1"/>
</dbReference>
<feature type="domain" description="CSD" evidence="2">
    <location>
        <begin position="58"/>
        <end position="125"/>
    </location>
</feature>
<dbReference type="InterPro" id="IPR002059">
    <property type="entry name" value="CSP_DNA-bd"/>
</dbReference>
<accession>A0ABP0NYM2</accession>
<dbReference type="EMBL" id="CAXAMN010022350">
    <property type="protein sequence ID" value="CAK9068601.1"/>
    <property type="molecule type" value="Genomic_DNA"/>
</dbReference>
<dbReference type="Proteomes" id="UP001642484">
    <property type="component" value="Unassembled WGS sequence"/>
</dbReference>
<dbReference type="Gene3D" id="2.40.50.140">
    <property type="entry name" value="Nucleic acid-binding proteins"/>
    <property type="match status" value="1"/>
</dbReference>
<feature type="region of interest" description="Disordered" evidence="1">
    <location>
        <begin position="197"/>
        <end position="245"/>
    </location>
</feature>
<keyword evidence="4" id="KW-1185">Reference proteome</keyword>
<dbReference type="SUPFAM" id="SSF50249">
    <property type="entry name" value="Nucleic acid-binding proteins"/>
    <property type="match status" value="1"/>
</dbReference>
<evidence type="ECO:0000259" key="2">
    <source>
        <dbReference type="PROSITE" id="PS51857"/>
    </source>
</evidence>
<feature type="compositionally biased region" description="Low complexity" evidence="1">
    <location>
        <begin position="198"/>
        <end position="207"/>
    </location>
</feature>
<dbReference type="PROSITE" id="PS51857">
    <property type="entry name" value="CSD_2"/>
    <property type="match status" value="1"/>
</dbReference>
<proteinExistence type="predicted"/>
<dbReference type="Pfam" id="PF00313">
    <property type="entry name" value="CSD"/>
    <property type="match status" value="1"/>
</dbReference>